<reference evidence="1" key="1">
    <citation type="submission" date="2019-03" db="EMBL/GenBank/DDBJ databases">
        <title>Single cell metagenomics reveals metabolic interactions within the superorganism composed of flagellate Streblomastix strix and complex community of Bacteroidetes bacteria on its surface.</title>
        <authorList>
            <person name="Treitli S.C."/>
            <person name="Kolisko M."/>
            <person name="Husnik F."/>
            <person name="Keeling P."/>
            <person name="Hampl V."/>
        </authorList>
    </citation>
    <scope>NUCLEOTIDE SEQUENCE</scope>
    <source>
        <strain evidence="1">STM</strain>
    </source>
</reference>
<proteinExistence type="predicted"/>
<comment type="caution">
    <text evidence="1">The sequence shown here is derived from an EMBL/GenBank/DDBJ whole genome shotgun (WGS) entry which is preliminary data.</text>
</comment>
<gene>
    <name evidence="1" type="ORF">EZS27_027562</name>
</gene>
<name>A0A5J4QQ31_9ZZZZ</name>
<dbReference type="EMBL" id="SNRY01002917">
    <property type="protein sequence ID" value="KAA6322950.1"/>
    <property type="molecule type" value="Genomic_DNA"/>
</dbReference>
<accession>A0A5J4QQ31</accession>
<evidence type="ECO:0000313" key="1">
    <source>
        <dbReference type="EMBL" id="KAA6322950.1"/>
    </source>
</evidence>
<organism evidence="1">
    <name type="scientific">termite gut metagenome</name>
    <dbReference type="NCBI Taxonomy" id="433724"/>
    <lineage>
        <taxon>unclassified sequences</taxon>
        <taxon>metagenomes</taxon>
        <taxon>organismal metagenomes</taxon>
    </lineage>
</organism>
<dbReference type="AlphaFoldDB" id="A0A5J4QQ31"/>
<protein>
    <submittedName>
        <fullName evidence="1">Uncharacterized protein</fullName>
    </submittedName>
</protein>
<sequence>MIENTKEIVSRWEDVASKYQIPKQEQNMMASSFKY</sequence>